<evidence type="ECO:0000259" key="2">
    <source>
        <dbReference type="Pfam" id="PF00899"/>
    </source>
</evidence>
<organism evidence="3 4">
    <name type="scientific">Gulosibacter bifidus</name>
    <dbReference type="NCBI Taxonomy" id="272239"/>
    <lineage>
        <taxon>Bacteria</taxon>
        <taxon>Bacillati</taxon>
        <taxon>Actinomycetota</taxon>
        <taxon>Actinomycetes</taxon>
        <taxon>Micrococcales</taxon>
        <taxon>Microbacteriaceae</taxon>
        <taxon>Gulosibacter</taxon>
    </lineage>
</organism>
<dbReference type="Pfam" id="PF00899">
    <property type="entry name" value="ThiF"/>
    <property type="match status" value="1"/>
</dbReference>
<name>A0ABW5RH54_9MICO</name>
<keyword evidence="3" id="KW-0808">Transferase</keyword>
<protein>
    <submittedName>
        <fullName evidence="3">ThiF family adenylyltransferase</fullName>
    </submittedName>
</protein>
<evidence type="ECO:0000256" key="1">
    <source>
        <dbReference type="SAM" id="MobiDB-lite"/>
    </source>
</evidence>
<proteinExistence type="predicted"/>
<dbReference type="InterPro" id="IPR035985">
    <property type="entry name" value="Ubiquitin-activating_enz"/>
</dbReference>
<sequence>MAHSERFARLRLLLGDAGLDALQDATVMVLGLGGVGSACAQALARGGVGNLIVLDRDVVEASNINRQAIAFESTIGRVKADLMREMIADINPDCTVHAEQVFLTQANIPASLDAYPRPDYVIDCIDTVTQKLAVVKWAAERQIPLLASMGAANKLDPCKLEFADIFETRNCMLSKVIRKECRVRGIRRLEVLYSTELPMKVDGDGTWSKAGTLGSMSYMPPVMGQMLAGLAIRRLAGLAPMARPPKLLQPMKAGDFQWPEHGDSGTEAALQEA</sequence>
<accession>A0ABW5RH54</accession>
<dbReference type="CDD" id="cd00755">
    <property type="entry name" value="YgdL_like"/>
    <property type="match status" value="1"/>
</dbReference>
<keyword evidence="4" id="KW-1185">Reference proteome</keyword>
<dbReference type="SUPFAM" id="SSF69572">
    <property type="entry name" value="Activating enzymes of the ubiquitin-like proteins"/>
    <property type="match status" value="1"/>
</dbReference>
<evidence type="ECO:0000313" key="4">
    <source>
        <dbReference type="Proteomes" id="UP001597453"/>
    </source>
</evidence>
<dbReference type="EMBL" id="JBHUNF010000001">
    <property type="protein sequence ID" value="MFD2674105.1"/>
    <property type="molecule type" value="Genomic_DNA"/>
</dbReference>
<comment type="caution">
    <text evidence="3">The sequence shown here is derived from an EMBL/GenBank/DDBJ whole genome shotgun (WGS) entry which is preliminary data.</text>
</comment>
<dbReference type="PANTHER" id="PTHR43267">
    <property type="entry name" value="TRNA THREONYLCARBAMOYLADENOSINE DEHYDRATASE"/>
    <property type="match status" value="1"/>
</dbReference>
<dbReference type="Proteomes" id="UP001597453">
    <property type="component" value="Unassembled WGS sequence"/>
</dbReference>
<gene>
    <name evidence="3" type="ORF">ACFSUQ_02150</name>
</gene>
<keyword evidence="3" id="KW-0548">Nucleotidyltransferase</keyword>
<feature type="region of interest" description="Disordered" evidence="1">
    <location>
        <begin position="252"/>
        <end position="273"/>
    </location>
</feature>
<dbReference type="InterPro" id="IPR045886">
    <property type="entry name" value="ThiF/MoeB/HesA"/>
</dbReference>
<dbReference type="PANTHER" id="PTHR43267:SF1">
    <property type="entry name" value="TRNA THREONYLCARBAMOYLADENOSINE DEHYDRATASE"/>
    <property type="match status" value="1"/>
</dbReference>
<dbReference type="GO" id="GO:0016779">
    <property type="term" value="F:nucleotidyltransferase activity"/>
    <property type="evidence" value="ECO:0007669"/>
    <property type="project" value="UniProtKB-KW"/>
</dbReference>
<reference evidence="4" key="1">
    <citation type="journal article" date="2019" name="Int. J. Syst. Evol. Microbiol.">
        <title>The Global Catalogue of Microorganisms (GCM) 10K type strain sequencing project: providing services to taxonomists for standard genome sequencing and annotation.</title>
        <authorList>
            <consortium name="The Broad Institute Genomics Platform"/>
            <consortium name="The Broad Institute Genome Sequencing Center for Infectious Disease"/>
            <person name="Wu L."/>
            <person name="Ma J."/>
        </authorList>
    </citation>
    <scope>NUCLEOTIDE SEQUENCE [LARGE SCALE GENOMIC DNA]</scope>
    <source>
        <strain evidence="4">TISTR 1511</strain>
    </source>
</reference>
<dbReference type="Gene3D" id="3.40.50.720">
    <property type="entry name" value="NAD(P)-binding Rossmann-like Domain"/>
    <property type="match status" value="1"/>
</dbReference>
<evidence type="ECO:0000313" key="3">
    <source>
        <dbReference type="EMBL" id="MFD2674105.1"/>
    </source>
</evidence>
<dbReference type="RefSeq" id="WP_083524350.1">
    <property type="nucleotide sequence ID" value="NZ_JBHUNF010000001.1"/>
</dbReference>
<feature type="domain" description="THIF-type NAD/FAD binding fold" evidence="2">
    <location>
        <begin position="12"/>
        <end position="246"/>
    </location>
</feature>
<dbReference type="InterPro" id="IPR000594">
    <property type="entry name" value="ThiF_NAD_FAD-bd"/>
</dbReference>